<keyword evidence="2" id="KW-1185">Reference proteome</keyword>
<dbReference type="AlphaFoldDB" id="A0A2U8W451"/>
<dbReference type="OrthoDB" id="9790710at2"/>
<dbReference type="Gene3D" id="3.40.50.2000">
    <property type="entry name" value="Glycogen Phosphorylase B"/>
    <property type="match status" value="1"/>
</dbReference>
<reference evidence="2" key="1">
    <citation type="submission" date="2018-05" db="EMBL/GenBank/DDBJ databases">
        <title>Complete Genome Sequence of Methylobacterium sp. 17SD2-17.</title>
        <authorList>
            <person name="Srinivasan S."/>
        </authorList>
    </citation>
    <scope>NUCLEOTIDE SEQUENCE [LARGE SCALE GENOMIC DNA]</scope>
    <source>
        <strain evidence="2">17SD2-17</strain>
    </source>
</reference>
<dbReference type="KEGG" id="mets:DK389_10540"/>
<dbReference type="EMBL" id="CP029550">
    <property type="protein sequence ID" value="AWN40885.1"/>
    <property type="molecule type" value="Genomic_DNA"/>
</dbReference>
<accession>A0A2U8W451</accession>
<protein>
    <submittedName>
        <fullName evidence="1">Uncharacterized protein</fullName>
    </submittedName>
</protein>
<organism evidence="1 2">
    <name type="scientific">Methylobacterium durans</name>
    <dbReference type="NCBI Taxonomy" id="2202825"/>
    <lineage>
        <taxon>Bacteria</taxon>
        <taxon>Pseudomonadati</taxon>
        <taxon>Pseudomonadota</taxon>
        <taxon>Alphaproteobacteria</taxon>
        <taxon>Hyphomicrobiales</taxon>
        <taxon>Methylobacteriaceae</taxon>
        <taxon>Methylobacterium</taxon>
    </lineage>
</organism>
<sequence length="213" mass="21609">MTDLPSPEPRADSAPPVPMRRLVLVAPDDRLFAERYRWLTGIAAGAGLSVFVATRAGPHQGAIEAGGARVVSLGDEGSGINPMTAGYAAGQLAAALKGLKADIVHAIGPRGILVGGTAAAMAGVDARIYTPAGFGALGRRSGAAGRLARAGFGRLIRGPLATRRTRFLLEEAAEARALGLDPLDTGVTLLSGSLADEPARASVAHLYAGLLTA</sequence>
<proteinExistence type="predicted"/>
<dbReference type="Proteomes" id="UP000245926">
    <property type="component" value="Chromosome"/>
</dbReference>
<dbReference type="RefSeq" id="WP_109889428.1">
    <property type="nucleotide sequence ID" value="NZ_CP029550.1"/>
</dbReference>
<gene>
    <name evidence="1" type="ORF">DK389_10540</name>
</gene>
<evidence type="ECO:0000313" key="2">
    <source>
        <dbReference type="Proteomes" id="UP000245926"/>
    </source>
</evidence>
<evidence type="ECO:0000313" key="1">
    <source>
        <dbReference type="EMBL" id="AWN40885.1"/>
    </source>
</evidence>
<name>A0A2U8W451_9HYPH</name>